<dbReference type="PROSITE" id="PS51257">
    <property type="entry name" value="PROKAR_LIPOPROTEIN"/>
    <property type="match status" value="1"/>
</dbReference>
<dbReference type="Pfam" id="PF19671">
    <property type="entry name" value="DUF6174"/>
    <property type="match status" value="1"/>
</dbReference>
<feature type="signal peptide" evidence="1">
    <location>
        <begin position="1"/>
        <end position="20"/>
    </location>
</feature>
<evidence type="ECO:0000256" key="1">
    <source>
        <dbReference type="SAM" id="SignalP"/>
    </source>
</evidence>
<evidence type="ECO:0000313" key="3">
    <source>
        <dbReference type="Proteomes" id="UP001426770"/>
    </source>
</evidence>
<evidence type="ECO:0000313" key="2">
    <source>
        <dbReference type="EMBL" id="GAA5518611.1"/>
    </source>
</evidence>
<protein>
    <recommendedName>
        <fullName evidence="4">Lipoprotein</fullName>
    </recommendedName>
</protein>
<proteinExistence type="predicted"/>
<comment type="caution">
    <text evidence="2">The sequence shown here is derived from an EMBL/GenBank/DDBJ whole genome shotgun (WGS) entry which is preliminary data.</text>
</comment>
<organism evidence="2 3">
    <name type="scientific">Demequina sediminis</name>
    <dbReference type="NCBI Taxonomy" id="1930058"/>
    <lineage>
        <taxon>Bacteria</taxon>
        <taxon>Bacillati</taxon>
        <taxon>Actinomycetota</taxon>
        <taxon>Actinomycetes</taxon>
        <taxon>Micrococcales</taxon>
        <taxon>Demequinaceae</taxon>
        <taxon>Demequina</taxon>
    </lineage>
</organism>
<sequence length="137" mass="14408">MARRGALVVAVALVAGCASSPPPPWSEPADYTYDATIEVFGPASGQWRVTVRGGDVTEVEPLDDVARFSDVDGGATTEDFLTFAEYEQMYADAVAGGAATARLTRDESGALSRLEVDMSADAQDDEFTVVVTAVEVP</sequence>
<dbReference type="Proteomes" id="UP001426770">
    <property type="component" value="Unassembled WGS sequence"/>
</dbReference>
<gene>
    <name evidence="2" type="ORF">Lsed01_01041</name>
</gene>
<evidence type="ECO:0008006" key="4">
    <source>
        <dbReference type="Google" id="ProtNLM"/>
    </source>
</evidence>
<dbReference type="InterPro" id="IPR046172">
    <property type="entry name" value="DUF6174"/>
</dbReference>
<reference evidence="2 3" key="1">
    <citation type="submission" date="2024-02" db="EMBL/GenBank/DDBJ databases">
        <title>Lysinimicrobium sediminis NBRC 112286.</title>
        <authorList>
            <person name="Ichikawa N."/>
            <person name="Katano-Makiyama Y."/>
            <person name="Hidaka K."/>
        </authorList>
    </citation>
    <scope>NUCLEOTIDE SEQUENCE [LARGE SCALE GENOMIC DNA]</scope>
    <source>
        <strain evidence="2 3">NBRC 112286</strain>
    </source>
</reference>
<dbReference type="RefSeq" id="WP_286214385.1">
    <property type="nucleotide sequence ID" value="NZ_AP027736.1"/>
</dbReference>
<feature type="chain" id="PRO_5045360796" description="Lipoprotein" evidence="1">
    <location>
        <begin position="21"/>
        <end position="137"/>
    </location>
</feature>
<keyword evidence="3" id="KW-1185">Reference proteome</keyword>
<keyword evidence="1" id="KW-0732">Signal</keyword>
<accession>A0ABP9WJ06</accession>
<name>A0ABP9WJ06_9MICO</name>
<dbReference type="EMBL" id="BAABRR010000004">
    <property type="protein sequence ID" value="GAA5518611.1"/>
    <property type="molecule type" value="Genomic_DNA"/>
</dbReference>